<accession>A0AAV6QG00</accession>
<dbReference type="AlphaFoldDB" id="A0AAV6QG00"/>
<name>A0AAV6QG00_SOLSE</name>
<dbReference type="InterPro" id="IPR029147">
    <property type="entry name" value="CFAP77"/>
</dbReference>
<reference evidence="2 3" key="1">
    <citation type="journal article" date="2021" name="Sci. Rep.">
        <title>Chromosome anchoring in Senegalese sole (Solea senegalensis) reveals sex-associated markers and genome rearrangements in flatfish.</title>
        <authorList>
            <person name="Guerrero-Cozar I."/>
            <person name="Gomez-Garrido J."/>
            <person name="Berbel C."/>
            <person name="Martinez-Blanch J.F."/>
            <person name="Alioto T."/>
            <person name="Claros M.G."/>
            <person name="Gagnaire P.A."/>
            <person name="Manchado M."/>
        </authorList>
    </citation>
    <scope>NUCLEOTIDE SEQUENCE [LARGE SCALE GENOMIC DNA]</scope>
    <source>
        <strain evidence="2">Sse05_10M</strain>
    </source>
</reference>
<comment type="caution">
    <text evidence="2">The sequence shown here is derived from an EMBL/GenBank/DDBJ whole genome shotgun (WGS) entry which is preliminary data.</text>
</comment>
<evidence type="ECO:0000313" key="2">
    <source>
        <dbReference type="EMBL" id="KAG7489091.1"/>
    </source>
</evidence>
<evidence type="ECO:0000256" key="1">
    <source>
        <dbReference type="SAM" id="MobiDB-lite"/>
    </source>
</evidence>
<dbReference type="PANTHER" id="PTHR28617">
    <property type="entry name" value="CILIA- AND FLAGELLA-ASSOCIATED PROTEIN 77"/>
    <property type="match status" value="1"/>
</dbReference>
<dbReference type="EMBL" id="JAGKHQ010000017">
    <property type="protein sequence ID" value="KAG7489091.1"/>
    <property type="molecule type" value="Genomic_DNA"/>
</dbReference>
<dbReference type="Pfam" id="PF14825">
    <property type="entry name" value="CFAP77"/>
    <property type="match status" value="1"/>
</dbReference>
<dbReference type="PANTHER" id="PTHR28617:SF1">
    <property type="entry name" value="CILIA- AND FLAGELLA-ASSOCIATED PROTEIN 77"/>
    <property type="match status" value="1"/>
</dbReference>
<proteinExistence type="predicted"/>
<organism evidence="2 3">
    <name type="scientific">Solea senegalensis</name>
    <name type="common">Senegalese sole</name>
    <dbReference type="NCBI Taxonomy" id="28829"/>
    <lineage>
        <taxon>Eukaryota</taxon>
        <taxon>Metazoa</taxon>
        <taxon>Chordata</taxon>
        <taxon>Craniata</taxon>
        <taxon>Vertebrata</taxon>
        <taxon>Euteleostomi</taxon>
        <taxon>Actinopterygii</taxon>
        <taxon>Neopterygii</taxon>
        <taxon>Teleostei</taxon>
        <taxon>Neoteleostei</taxon>
        <taxon>Acanthomorphata</taxon>
        <taxon>Carangaria</taxon>
        <taxon>Pleuronectiformes</taxon>
        <taxon>Pleuronectoidei</taxon>
        <taxon>Soleidae</taxon>
        <taxon>Solea</taxon>
    </lineage>
</organism>
<sequence length="283" mass="31584">MQQRSLLPPIGCNTPVHPRSNNAIMGNVFYMTEETGNMSTPRLGVVRESMLTNPLLIKASLGQTRSRGLSVPGPDFTFGSRSSSLEDKGVVEVLSSWRVQSRREDSGPHGPLVPDFVTHRDAVKAGLVTSKELSHYRAKTKCPAPKQLERGGASRHFVIPDITHGVTPRAPSPLSDLLSHQYARHWMDDQLSRNQSSNQKQLHRIKPGADTRTSLLRRGRVLPVTQPLLRPKRCTQVPPALDTFRDQETRLRAFRAHQSESVTRRGHLGLGTYNIDRAQNQTD</sequence>
<dbReference type="Proteomes" id="UP000693946">
    <property type="component" value="Linkage Group LG5"/>
</dbReference>
<feature type="region of interest" description="Disordered" evidence="1">
    <location>
        <begin position="191"/>
        <end position="216"/>
    </location>
</feature>
<keyword evidence="3" id="KW-1185">Reference proteome</keyword>
<evidence type="ECO:0000313" key="3">
    <source>
        <dbReference type="Proteomes" id="UP000693946"/>
    </source>
</evidence>
<protein>
    <recommendedName>
        <fullName evidence="4">Cilia- and flagella-associated protein 77</fullName>
    </recommendedName>
</protein>
<evidence type="ECO:0008006" key="4">
    <source>
        <dbReference type="Google" id="ProtNLM"/>
    </source>
</evidence>
<gene>
    <name evidence="2" type="ORF">JOB18_004469</name>
</gene>